<dbReference type="Gene3D" id="3.40.109.10">
    <property type="entry name" value="NADH Oxidase"/>
    <property type="match status" value="1"/>
</dbReference>
<keyword evidence="4 5" id="KW-0560">Oxidoreductase</keyword>
<dbReference type="PANTHER" id="PTHR43543">
    <property type="entry name" value="MALONIC SEMIALDEHYDE REDUCTASE RUTE-RELATED"/>
    <property type="match status" value="1"/>
</dbReference>
<dbReference type="InterPro" id="IPR023936">
    <property type="entry name" value="RutE-like"/>
</dbReference>
<evidence type="ECO:0000256" key="2">
    <source>
        <dbReference type="ARBA" id="ARBA00022643"/>
    </source>
</evidence>
<feature type="domain" description="Nitroreductase" evidence="6">
    <location>
        <begin position="30"/>
        <end position="182"/>
    </location>
</feature>
<evidence type="ECO:0000313" key="8">
    <source>
        <dbReference type="Proteomes" id="UP001279642"/>
    </source>
</evidence>
<evidence type="ECO:0000256" key="1">
    <source>
        <dbReference type="ARBA" id="ARBA00022630"/>
    </source>
</evidence>
<comment type="caution">
    <text evidence="7">The sequence shown here is derived from an EMBL/GenBank/DDBJ whole genome shotgun (WGS) entry which is preliminary data.</text>
</comment>
<evidence type="ECO:0000259" key="6">
    <source>
        <dbReference type="Pfam" id="PF00881"/>
    </source>
</evidence>
<dbReference type="EMBL" id="JAXCLW010000002">
    <property type="protein sequence ID" value="MDY0882716.1"/>
    <property type="molecule type" value="Genomic_DNA"/>
</dbReference>
<dbReference type="Proteomes" id="UP001279642">
    <property type="component" value="Unassembled WGS sequence"/>
</dbReference>
<evidence type="ECO:0000256" key="4">
    <source>
        <dbReference type="ARBA" id="ARBA00023002"/>
    </source>
</evidence>
<evidence type="ECO:0000313" key="7">
    <source>
        <dbReference type="EMBL" id="MDY0882716.1"/>
    </source>
</evidence>
<dbReference type="InterPro" id="IPR000415">
    <property type="entry name" value="Nitroreductase-like"/>
</dbReference>
<organism evidence="7 8">
    <name type="scientific">Dongia soli</name>
    <dbReference type="NCBI Taxonomy" id="600628"/>
    <lineage>
        <taxon>Bacteria</taxon>
        <taxon>Pseudomonadati</taxon>
        <taxon>Pseudomonadota</taxon>
        <taxon>Alphaproteobacteria</taxon>
        <taxon>Rhodospirillales</taxon>
        <taxon>Dongiaceae</taxon>
        <taxon>Dongia</taxon>
    </lineage>
</organism>
<protein>
    <recommendedName>
        <fullName evidence="5">Putative NADH dehydrogenase/NAD(P)H nitroreductase SMD27_07670</fullName>
        <ecNumber evidence="5">1.-.-.-</ecNumber>
    </recommendedName>
</protein>
<dbReference type="GO" id="GO:0035527">
    <property type="term" value="F:3-hydroxypropionate dehydrogenase (NADP+) activity"/>
    <property type="evidence" value="ECO:0007669"/>
    <property type="project" value="UniProtKB-EC"/>
</dbReference>
<evidence type="ECO:0000256" key="5">
    <source>
        <dbReference type="HAMAP-Rule" id="MF_01204"/>
    </source>
</evidence>
<keyword evidence="1 5" id="KW-0285">Flavoprotein</keyword>
<dbReference type="HAMAP" id="MF_01204">
    <property type="entry name" value="Oxidoreductase_RutE_HadB"/>
    <property type="match status" value="1"/>
</dbReference>
<comment type="cofactor">
    <cofactor evidence="5">
        <name>FMN</name>
        <dbReference type="ChEBI" id="CHEBI:58210"/>
    </cofactor>
</comment>
<accession>A0ABU5E987</accession>
<keyword evidence="5" id="KW-0520">NAD</keyword>
<comment type="similarity">
    <text evidence="5">Belongs to the nitroreductase family. HadB/RutE subfamily.</text>
</comment>
<reference evidence="7 8" key="1">
    <citation type="journal article" date="2016" name="Antonie Van Leeuwenhoek">
        <title>Dongia soli sp. nov., isolated from soil from Dokdo, Korea.</title>
        <authorList>
            <person name="Kim D.U."/>
            <person name="Lee H."/>
            <person name="Kim H."/>
            <person name="Kim S.G."/>
            <person name="Ka J.O."/>
        </authorList>
    </citation>
    <scope>NUCLEOTIDE SEQUENCE [LARGE SCALE GENOMIC DNA]</scope>
    <source>
        <strain evidence="7 8">D78</strain>
    </source>
</reference>
<name>A0ABU5E987_9PROT</name>
<keyword evidence="8" id="KW-1185">Reference proteome</keyword>
<dbReference type="InterPro" id="IPR050461">
    <property type="entry name" value="Nitroreductase_HadB/RutE"/>
</dbReference>
<dbReference type="Pfam" id="PF00881">
    <property type="entry name" value="Nitroreductase"/>
    <property type="match status" value="1"/>
</dbReference>
<sequence>MNAPLKDRVLQPLDDQALDQLFRQARTFNAWQDRPVSDELLAEAIDLAKMGPTSVNASPMRVVFVRSPEAKGKLKPALAEGNVEKTMSAPVTAIIAHDLEFYEALPKLFPHADARSWFAGNDAFIEATAFRNGTLQGAYLIMALRSLGLDSGAMSGFDNALVDRTFFAGTKAKSNFLLNIGYGSQKNLFPRSPRFDFGEIAKIV</sequence>
<proteinExistence type="inferred from homology"/>
<keyword evidence="2 5" id="KW-0288">FMN</keyword>
<gene>
    <name evidence="7" type="ORF">SMD27_07670</name>
</gene>
<dbReference type="InterPro" id="IPR029479">
    <property type="entry name" value="Nitroreductase"/>
</dbReference>
<keyword evidence="3 5" id="KW-0521">NADP</keyword>
<dbReference type="SUPFAM" id="SSF55469">
    <property type="entry name" value="FMN-dependent nitroreductase-like"/>
    <property type="match status" value="1"/>
</dbReference>
<dbReference type="NCBIfam" id="NF003768">
    <property type="entry name" value="PRK05365.1"/>
    <property type="match status" value="1"/>
</dbReference>
<dbReference type="RefSeq" id="WP_320508643.1">
    <property type="nucleotide sequence ID" value="NZ_JAXCLW010000002.1"/>
</dbReference>
<dbReference type="CDD" id="cd02148">
    <property type="entry name" value="RutE-like"/>
    <property type="match status" value="1"/>
</dbReference>
<evidence type="ECO:0000256" key="3">
    <source>
        <dbReference type="ARBA" id="ARBA00022857"/>
    </source>
</evidence>
<dbReference type="PANTHER" id="PTHR43543:SF1">
    <property type="entry name" value="MALONIC SEMIALDEHYDE REDUCTASE RUTE-RELATED"/>
    <property type="match status" value="1"/>
</dbReference>
<dbReference type="EC" id="1.-.-.-" evidence="5"/>